<evidence type="ECO:0000256" key="2">
    <source>
        <dbReference type="ARBA" id="ARBA00029447"/>
    </source>
</evidence>
<name>F6B4D4_DESCC</name>
<evidence type="ECO:0000259" key="6">
    <source>
        <dbReference type="PROSITE" id="PS50885"/>
    </source>
</evidence>
<dbReference type="GO" id="GO:0004888">
    <property type="term" value="F:transmembrane signaling receptor activity"/>
    <property type="evidence" value="ECO:0007669"/>
    <property type="project" value="InterPro"/>
</dbReference>
<proteinExistence type="inferred from homology"/>
<dbReference type="GO" id="GO:0007165">
    <property type="term" value="P:signal transduction"/>
    <property type="evidence" value="ECO:0007669"/>
    <property type="project" value="UniProtKB-KW"/>
</dbReference>
<dbReference type="CDD" id="cd11386">
    <property type="entry name" value="MCP_signal"/>
    <property type="match status" value="1"/>
</dbReference>
<dbReference type="SMART" id="SM00304">
    <property type="entry name" value="HAMP"/>
    <property type="match status" value="2"/>
</dbReference>
<evidence type="ECO:0000256" key="1">
    <source>
        <dbReference type="ARBA" id="ARBA00023224"/>
    </source>
</evidence>
<dbReference type="CDD" id="cd06225">
    <property type="entry name" value="HAMP"/>
    <property type="match status" value="1"/>
</dbReference>
<evidence type="ECO:0000313" key="8">
    <source>
        <dbReference type="Proteomes" id="UP000009226"/>
    </source>
</evidence>
<dbReference type="STRING" id="868595.Desca_2484"/>
<comment type="similarity">
    <text evidence="2">Belongs to the methyl-accepting chemotaxis (MCP) protein family.</text>
</comment>
<gene>
    <name evidence="7" type="ordered locus">Desca_2484</name>
</gene>
<dbReference type="RefSeq" id="WP_013810759.1">
    <property type="nucleotide sequence ID" value="NC_015565.1"/>
</dbReference>
<dbReference type="PRINTS" id="PR00260">
    <property type="entry name" value="CHEMTRNSDUCR"/>
</dbReference>
<feature type="domain" description="Methyl-accepting transducer" evidence="5">
    <location>
        <begin position="267"/>
        <end position="517"/>
    </location>
</feature>
<keyword evidence="8" id="KW-1185">Reference proteome</keyword>
<feature type="domain" description="HAMP" evidence="6">
    <location>
        <begin position="217"/>
        <end position="269"/>
    </location>
</feature>
<dbReference type="PROSITE" id="PS50111">
    <property type="entry name" value="CHEMOTAXIS_TRANSDUC_2"/>
    <property type="match status" value="1"/>
</dbReference>
<dbReference type="PROSITE" id="PS50885">
    <property type="entry name" value="HAMP"/>
    <property type="match status" value="1"/>
</dbReference>
<dbReference type="InterPro" id="IPR004089">
    <property type="entry name" value="MCPsignal_dom"/>
</dbReference>
<dbReference type="Pfam" id="PF00015">
    <property type="entry name" value="MCPsignal"/>
    <property type="match status" value="1"/>
</dbReference>
<accession>F6B4D4</accession>
<evidence type="ECO:0000259" key="5">
    <source>
        <dbReference type="PROSITE" id="PS50111"/>
    </source>
</evidence>
<dbReference type="Proteomes" id="UP000009226">
    <property type="component" value="Chromosome"/>
</dbReference>
<dbReference type="InterPro" id="IPR003660">
    <property type="entry name" value="HAMP_dom"/>
</dbReference>
<dbReference type="FunFam" id="1.10.287.950:FF:000001">
    <property type="entry name" value="Methyl-accepting chemotaxis sensory transducer"/>
    <property type="match status" value="1"/>
</dbReference>
<reference evidence="7" key="1">
    <citation type="submission" date="2011-05" db="EMBL/GenBank/DDBJ databases">
        <title>Complete sequence of Desulfotomaculum carboxydivorans CO-1-SRB.</title>
        <authorList>
            <consortium name="US DOE Joint Genome Institute"/>
            <person name="Lucas S."/>
            <person name="Han J."/>
            <person name="Lapidus A."/>
            <person name="Cheng J.-F."/>
            <person name="Goodwin L."/>
            <person name="Pitluck S."/>
            <person name="Peters L."/>
            <person name="Mikhailova N."/>
            <person name="Lu M."/>
            <person name="Han C."/>
            <person name="Tapia R."/>
            <person name="Land M."/>
            <person name="Hauser L."/>
            <person name="Kyrpides N."/>
            <person name="Ivanova N."/>
            <person name="Pagani I."/>
            <person name="Stams A."/>
            <person name="Plugge C."/>
            <person name="Muyzer G."/>
            <person name="Kuever J."/>
            <person name="Parshina S."/>
            <person name="Ivanova A."/>
            <person name="Nazina T."/>
            <person name="Woyke T."/>
        </authorList>
    </citation>
    <scope>NUCLEOTIDE SEQUENCE [LARGE SCALE GENOMIC DNA]</scope>
    <source>
        <strain evidence="7">CO-1-SRB</strain>
    </source>
</reference>
<dbReference type="Gene3D" id="1.10.287.950">
    <property type="entry name" value="Methyl-accepting chemotaxis protein"/>
    <property type="match status" value="1"/>
</dbReference>
<dbReference type="EMBL" id="CP002736">
    <property type="protein sequence ID" value="AEF95311.1"/>
    <property type="molecule type" value="Genomic_DNA"/>
</dbReference>
<dbReference type="AlphaFoldDB" id="F6B4D4"/>
<keyword evidence="4" id="KW-1133">Transmembrane helix</keyword>
<dbReference type="KEGG" id="dca:Desca_2484"/>
<dbReference type="PANTHER" id="PTHR32089">
    <property type="entry name" value="METHYL-ACCEPTING CHEMOTAXIS PROTEIN MCPB"/>
    <property type="match status" value="1"/>
</dbReference>
<keyword evidence="1 3" id="KW-0807">Transducer</keyword>
<dbReference type="GO" id="GO:0006935">
    <property type="term" value="P:chemotaxis"/>
    <property type="evidence" value="ECO:0007669"/>
    <property type="project" value="InterPro"/>
</dbReference>
<dbReference type="GO" id="GO:0016020">
    <property type="term" value="C:membrane"/>
    <property type="evidence" value="ECO:0007669"/>
    <property type="project" value="InterPro"/>
</dbReference>
<dbReference type="InterPro" id="IPR004090">
    <property type="entry name" value="Chemotax_Me-accpt_rcpt"/>
</dbReference>
<sequence>MKLKIGVKIGLGFGIMLGLIILLSANSFLSLKTAKENIENMDLASQQLILGLKINNEFTSAVSAIRGYIAYGDNKYLQQLDKASQQTIDLENQLLRISRTEKKQHVQNLIKATSQWRDQIQASLVPVVKEMQQEMAAGNHARAEQLRAESVLVARQIIPLAEQVSSMSGTVVIENEDIFKQNLNSSELTANQVMRVSLIISLLAVIIGIVLAVLITRMVRKPIQQMLAGAVKCADGNFQDSIEVRSTDELGELATALNQMQANFREVIQRLKNSSAHLKDASEQLASQAEQTSSGATATAATMNEIATTVENMAENTQAVSEKANLASTHADQGQQGIQLITDQMNEMAAASGQVGTSINNLNAALAKIGQFVEVITTIAEQTNLLALNAAIEAARAGEAGKGFAVVAEEVRKLAEQSAKSTEEIRQLIGDINQYAQQSVDAMTAGAEKVAQGNRVVSEVGQNFINIIQAVQELSGQVQSMAASAQQVSAGVQNVAATTEEQTAAMEEVASAAASLNQLADELNSLVDKFKI</sequence>
<dbReference type="eggNOG" id="COG0840">
    <property type="taxonomic scope" value="Bacteria"/>
</dbReference>
<protein>
    <submittedName>
        <fullName evidence="7">Methyl-accepting chemotaxis sensory transducer</fullName>
    </submittedName>
</protein>
<keyword evidence="4" id="KW-0472">Membrane</keyword>
<dbReference type="SMART" id="SM00283">
    <property type="entry name" value="MA"/>
    <property type="match status" value="1"/>
</dbReference>
<keyword evidence="4" id="KW-0812">Transmembrane</keyword>
<dbReference type="Pfam" id="PF00672">
    <property type="entry name" value="HAMP"/>
    <property type="match status" value="1"/>
</dbReference>
<feature type="transmembrane region" description="Helical" evidence="4">
    <location>
        <begin position="9"/>
        <end position="29"/>
    </location>
</feature>
<evidence type="ECO:0000256" key="3">
    <source>
        <dbReference type="PROSITE-ProRule" id="PRU00284"/>
    </source>
</evidence>
<organism evidence="7 8">
    <name type="scientific">Desulfotomaculum nigrificans (strain DSM 14880 / VKM B-2319 / CO-1-SRB)</name>
    <name type="common">Desulfotomaculum carboxydivorans</name>
    <dbReference type="NCBI Taxonomy" id="868595"/>
    <lineage>
        <taxon>Bacteria</taxon>
        <taxon>Bacillati</taxon>
        <taxon>Bacillota</taxon>
        <taxon>Clostridia</taxon>
        <taxon>Eubacteriales</taxon>
        <taxon>Desulfotomaculaceae</taxon>
        <taxon>Desulfotomaculum</taxon>
    </lineage>
</organism>
<evidence type="ECO:0000313" key="7">
    <source>
        <dbReference type="EMBL" id="AEF95311.1"/>
    </source>
</evidence>
<dbReference type="HOGENOM" id="CLU_000445_107_27_9"/>
<feature type="transmembrane region" description="Helical" evidence="4">
    <location>
        <begin position="193"/>
        <end position="216"/>
    </location>
</feature>
<dbReference type="PANTHER" id="PTHR32089:SF112">
    <property type="entry name" value="LYSOZYME-LIKE PROTEIN-RELATED"/>
    <property type="match status" value="1"/>
</dbReference>
<evidence type="ECO:0000256" key="4">
    <source>
        <dbReference type="SAM" id="Phobius"/>
    </source>
</evidence>
<dbReference type="SUPFAM" id="SSF58104">
    <property type="entry name" value="Methyl-accepting chemotaxis protein (MCP) signaling domain"/>
    <property type="match status" value="1"/>
</dbReference>